<evidence type="ECO:0000259" key="3">
    <source>
        <dbReference type="Pfam" id="PF13828"/>
    </source>
</evidence>
<dbReference type="Proteomes" id="UP000255467">
    <property type="component" value="Unassembled WGS sequence"/>
</dbReference>
<sequence>MEPQWPTSNSLAGDADRERAIEALKQHFQAGRITGDELSDRIGLALNARTFGDLDHAMEQLPPLRPYGSAGRTIMPPVPFGASLYAPFPVRPGDNAVVPGAYSAYAQPAPRRRTGLAIASFALGMSGFLCGIPAIPGLGLGIMSLFTDSDRDDRGWAVAGIVTSVVWLGLFGLLFFG</sequence>
<evidence type="ECO:0000313" key="4">
    <source>
        <dbReference type="EMBL" id="SUA74820.1"/>
    </source>
</evidence>
<evidence type="ECO:0000259" key="2">
    <source>
        <dbReference type="Pfam" id="PF08044"/>
    </source>
</evidence>
<keyword evidence="1" id="KW-0472">Membrane</keyword>
<keyword evidence="5" id="KW-1185">Reference proteome</keyword>
<keyword evidence="1" id="KW-0812">Transmembrane</keyword>
<feature type="transmembrane region" description="Helical" evidence="1">
    <location>
        <begin position="155"/>
        <end position="176"/>
    </location>
</feature>
<dbReference type="Pfam" id="PF08044">
    <property type="entry name" value="DUF1707"/>
    <property type="match status" value="1"/>
</dbReference>
<evidence type="ECO:0000256" key="1">
    <source>
        <dbReference type="SAM" id="Phobius"/>
    </source>
</evidence>
<reference evidence="4 5" key="1">
    <citation type="submission" date="2018-06" db="EMBL/GenBank/DDBJ databases">
        <authorList>
            <consortium name="Pathogen Informatics"/>
            <person name="Doyle S."/>
        </authorList>
    </citation>
    <scope>NUCLEOTIDE SEQUENCE [LARGE SCALE GENOMIC DNA]</scope>
    <source>
        <strain evidence="4 5">NCTC1934</strain>
    </source>
</reference>
<feature type="domain" description="DUF1707" evidence="2">
    <location>
        <begin position="12"/>
        <end position="62"/>
    </location>
</feature>
<dbReference type="RefSeq" id="WP_029930503.1">
    <property type="nucleotide sequence ID" value="NZ_JADLPU010000002.1"/>
</dbReference>
<protein>
    <submittedName>
        <fullName evidence="4">Domain of uncharacterized function (DUF1707)</fullName>
    </submittedName>
</protein>
<name>A0A378YE59_9NOCA</name>
<dbReference type="STRING" id="1406858.GCA_000710895_02839"/>
<proteinExistence type="predicted"/>
<keyword evidence="1" id="KW-1133">Transmembrane helix</keyword>
<dbReference type="InterPro" id="IPR025241">
    <property type="entry name" value="DUF4190"/>
</dbReference>
<dbReference type="EMBL" id="UGRY01000002">
    <property type="protein sequence ID" value="SUA74820.1"/>
    <property type="molecule type" value="Genomic_DNA"/>
</dbReference>
<feature type="domain" description="DUF4190" evidence="3">
    <location>
        <begin position="116"/>
        <end position="174"/>
    </location>
</feature>
<dbReference type="InterPro" id="IPR012551">
    <property type="entry name" value="DUF1707_SHOCT-like"/>
</dbReference>
<gene>
    <name evidence="4" type="ORF">NCTC1934_01771</name>
</gene>
<dbReference type="AlphaFoldDB" id="A0A378YE59"/>
<dbReference type="OrthoDB" id="4374883at2"/>
<evidence type="ECO:0000313" key="5">
    <source>
        <dbReference type="Proteomes" id="UP000255467"/>
    </source>
</evidence>
<feature type="transmembrane region" description="Helical" evidence="1">
    <location>
        <begin position="116"/>
        <end position="135"/>
    </location>
</feature>
<organism evidence="4 5">
    <name type="scientific">Nocardia otitidiscaviarum</name>
    <dbReference type="NCBI Taxonomy" id="1823"/>
    <lineage>
        <taxon>Bacteria</taxon>
        <taxon>Bacillati</taxon>
        <taxon>Actinomycetota</taxon>
        <taxon>Actinomycetes</taxon>
        <taxon>Mycobacteriales</taxon>
        <taxon>Nocardiaceae</taxon>
        <taxon>Nocardia</taxon>
    </lineage>
</organism>
<dbReference type="Pfam" id="PF13828">
    <property type="entry name" value="DUF4190"/>
    <property type="match status" value="1"/>
</dbReference>
<accession>A0A378YE59</accession>